<dbReference type="InterPro" id="IPR004046">
    <property type="entry name" value="GST_C"/>
</dbReference>
<dbReference type="SUPFAM" id="SSF47616">
    <property type="entry name" value="GST C-terminal domain-like"/>
    <property type="match status" value="1"/>
</dbReference>
<organism evidence="5 6">
    <name type="scientific">Thalassotalea insulae</name>
    <dbReference type="NCBI Taxonomy" id="2056778"/>
    <lineage>
        <taxon>Bacteria</taxon>
        <taxon>Pseudomonadati</taxon>
        <taxon>Pseudomonadota</taxon>
        <taxon>Gammaproteobacteria</taxon>
        <taxon>Alteromonadales</taxon>
        <taxon>Colwelliaceae</taxon>
        <taxon>Thalassotalea</taxon>
    </lineage>
</organism>
<dbReference type="Gene3D" id="3.40.30.10">
    <property type="entry name" value="Glutaredoxin"/>
    <property type="match status" value="1"/>
</dbReference>
<dbReference type="InterPro" id="IPR004045">
    <property type="entry name" value="Glutathione_S-Trfase_N"/>
</dbReference>
<reference evidence="5 6" key="1">
    <citation type="submission" date="2023-03" db="EMBL/GenBank/DDBJ databases">
        <title>Draft genome sequence of Thalassotalea insulae KCTC 62186T.</title>
        <authorList>
            <person name="Sawabe T."/>
        </authorList>
    </citation>
    <scope>NUCLEOTIDE SEQUENCE [LARGE SCALE GENOMIC DNA]</scope>
    <source>
        <strain evidence="5 6">KCTC 62186</strain>
    </source>
</reference>
<accession>A0ABQ6GLY3</accession>
<dbReference type="EMBL" id="BSST01000001">
    <property type="protein sequence ID" value="GLX76947.1"/>
    <property type="molecule type" value="Genomic_DNA"/>
</dbReference>
<keyword evidence="6" id="KW-1185">Reference proteome</keyword>
<dbReference type="Gene3D" id="1.20.1050.10">
    <property type="match status" value="1"/>
</dbReference>
<dbReference type="PROSITE" id="PS50405">
    <property type="entry name" value="GST_CTER"/>
    <property type="match status" value="1"/>
</dbReference>
<comment type="caution">
    <text evidence="5">The sequence shown here is derived from an EMBL/GenBank/DDBJ whole genome shotgun (WGS) entry which is preliminary data.</text>
</comment>
<evidence type="ECO:0000256" key="1">
    <source>
        <dbReference type="ARBA" id="ARBA00012452"/>
    </source>
</evidence>
<dbReference type="InterPro" id="IPR040079">
    <property type="entry name" value="Glutathione_S-Trfase"/>
</dbReference>
<dbReference type="CDD" id="cd00299">
    <property type="entry name" value="GST_C_family"/>
    <property type="match status" value="1"/>
</dbReference>
<evidence type="ECO:0000313" key="5">
    <source>
        <dbReference type="EMBL" id="GLX76947.1"/>
    </source>
</evidence>
<dbReference type="InterPro" id="IPR036282">
    <property type="entry name" value="Glutathione-S-Trfase_C_sf"/>
</dbReference>
<feature type="domain" description="GST N-terminal" evidence="3">
    <location>
        <begin position="9"/>
        <end position="91"/>
    </location>
</feature>
<evidence type="ECO:0000256" key="2">
    <source>
        <dbReference type="ARBA" id="ARBA00022679"/>
    </source>
</evidence>
<dbReference type="Pfam" id="PF13409">
    <property type="entry name" value="GST_N_2"/>
    <property type="match status" value="1"/>
</dbReference>
<dbReference type="SFLD" id="SFLDS00019">
    <property type="entry name" value="Glutathione_Transferase_(cytos"/>
    <property type="match status" value="1"/>
</dbReference>
<dbReference type="InterPro" id="IPR036249">
    <property type="entry name" value="Thioredoxin-like_sf"/>
</dbReference>
<sequence>MNTIGVNQAKVQIYGPGFSSFVRTLLLLCEEHQIDYSLGFELDDQAIEFKSEQYLALHPYGKLPILKHNELVLAETASIGRYLLSTFVPDYPQRYSIVQQAKIDSFCAIASIYLDKAIIRDYVLEFAFPKGESGEVRLDVVKAAQPQVLYALKVIENELINGECLNSDFFGLADALLAPMLHYLSGLPEGFSLLDKVPEVEKYFQQLMIRASCQKVLTIKS</sequence>
<dbReference type="PROSITE" id="PS50404">
    <property type="entry name" value="GST_NTER"/>
    <property type="match status" value="1"/>
</dbReference>
<proteinExistence type="predicted"/>
<dbReference type="SUPFAM" id="SSF52833">
    <property type="entry name" value="Thioredoxin-like"/>
    <property type="match status" value="1"/>
</dbReference>
<dbReference type="Proteomes" id="UP001157186">
    <property type="component" value="Unassembled WGS sequence"/>
</dbReference>
<dbReference type="PANTHER" id="PTHR43900:SF3">
    <property type="entry name" value="GLUTATHIONE S-TRANSFERASE RHO"/>
    <property type="match status" value="1"/>
</dbReference>
<evidence type="ECO:0000259" key="4">
    <source>
        <dbReference type="PROSITE" id="PS50405"/>
    </source>
</evidence>
<gene>
    <name evidence="5" type="ORF">tinsulaeT_02870</name>
</gene>
<name>A0ABQ6GLY3_9GAMM</name>
<dbReference type="Pfam" id="PF00043">
    <property type="entry name" value="GST_C"/>
    <property type="match status" value="1"/>
</dbReference>
<evidence type="ECO:0000313" key="6">
    <source>
        <dbReference type="Proteomes" id="UP001157186"/>
    </source>
</evidence>
<keyword evidence="2" id="KW-0808">Transferase</keyword>
<dbReference type="InterPro" id="IPR010987">
    <property type="entry name" value="Glutathione-S-Trfase_C-like"/>
</dbReference>
<dbReference type="PANTHER" id="PTHR43900">
    <property type="entry name" value="GLUTATHIONE S-TRANSFERASE RHO"/>
    <property type="match status" value="1"/>
</dbReference>
<protein>
    <recommendedName>
        <fullName evidence="1">glutathione transferase</fullName>
        <ecNumber evidence="1">2.5.1.18</ecNumber>
    </recommendedName>
</protein>
<feature type="domain" description="GST C-terminal" evidence="4">
    <location>
        <begin position="96"/>
        <end position="221"/>
    </location>
</feature>
<dbReference type="EC" id="2.5.1.18" evidence="1"/>
<evidence type="ECO:0000259" key="3">
    <source>
        <dbReference type="PROSITE" id="PS50404"/>
    </source>
</evidence>